<reference evidence="2" key="1">
    <citation type="submission" date="2022-08" db="EMBL/GenBank/DDBJ databases">
        <authorList>
            <consortium name="DOE Joint Genome Institute"/>
            <person name="Min B."/>
            <person name="Riley R."/>
            <person name="Sierra-Patev S."/>
            <person name="Naranjo-Ortiz M."/>
            <person name="Looney B."/>
            <person name="Konkel Z."/>
            <person name="Slot J.C."/>
            <person name="Sakamoto Y."/>
            <person name="Steenwyk J.L."/>
            <person name="Rokas A."/>
            <person name="Carro J."/>
            <person name="Camarero S."/>
            <person name="Ferreira P."/>
            <person name="Molpeceres G."/>
            <person name="Ruiz-Duenas F.J."/>
            <person name="Serrano A."/>
            <person name="Henrissat B."/>
            <person name="Drula E."/>
            <person name="Hughes K.W."/>
            <person name="Mata J.L."/>
            <person name="Ishikawa N.K."/>
            <person name="Vargas-Isla R."/>
            <person name="Ushijima S."/>
            <person name="Smith C.A."/>
            <person name="Ahrendt S."/>
            <person name="Andreopoulos W."/>
            <person name="He G."/>
            <person name="Labutti K."/>
            <person name="Lipzen A."/>
            <person name="Ng V."/>
            <person name="Sandor L."/>
            <person name="Barry K."/>
            <person name="Martinez A.T."/>
            <person name="Xiao Y."/>
            <person name="Gibbons J.G."/>
            <person name="Terashima K."/>
            <person name="Hibbett D.S."/>
            <person name="Grigoriev I.V."/>
        </authorList>
    </citation>
    <scope>NUCLEOTIDE SEQUENCE</scope>
    <source>
        <strain evidence="2">TFB9207</strain>
    </source>
</reference>
<dbReference type="EMBL" id="MU806121">
    <property type="protein sequence ID" value="KAJ3839546.1"/>
    <property type="molecule type" value="Genomic_DNA"/>
</dbReference>
<accession>A0AA38PB96</accession>
<sequence length="657" mass="73532">MRLRVLSSSSFSPHTFSVLCLAVCIFSGTAVIAPPLPNQELGHLNSPTPIILSEVLDIYGKGTGMRFLTIGPERFCKNPKVADFVTSPPTRAPSSKTIGKVTFASEAKLSTAFVEARAYAEGAPYPMPGSDSYLRYLNNVMDYLHMVSGVISVDSMKLWEKELMDLGGESIISDDHTDQKLGSSDISKPPSSSLIVLWEVANTNGKGTGVRFLTIGPKRFCKDKKVADAGRPPTRLGSKTIIGYAHFESEGEKLSTVFDEARTYAKGCQYANPKSDSLNYLTYLDNVMEHLYNRKPRAIDDQTRKLWKEELKQLKVLDGESILFNEYAKFTHTTGNSSIQIGDEPVLSLFPPPTLTDQHGWKSRSIILGLIEKHAQFDRDEVRKYAQSHSGYCGTEADVERFEAKAAVWLQKPQSRMSEALAEWRFADGVMDFLATRGFVSKETLATWDKQCPNRMDIFILRFGHPVEDASQIAAEKQRKDDLKRSQALARGEIVLNVDIRETKPIGKASVQFDSDEVLSLTAPSTVAGSKDWIKCEVLGPVDKNVRVNLNEVREYAKSKHSKYCGTKADIQRFKAKEVAWQRKPDSWMLKALAEWRFADGVMEFLAVRGFVSKEALATWNAQCPKDIDRIIATIEGRRFDDIEDTERAPKRQKLKG</sequence>
<evidence type="ECO:0000256" key="1">
    <source>
        <dbReference type="SAM" id="SignalP"/>
    </source>
</evidence>
<evidence type="ECO:0000313" key="2">
    <source>
        <dbReference type="EMBL" id="KAJ3839546.1"/>
    </source>
</evidence>
<organism evidence="2 3">
    <name type="scientific">Lentinula raphanica</name>
    <dbReference type="NCBI Taxonomy" id="153919"/>
    <lineage>
        <taxon>Eukaryota</taxon>
        <taxon>Fungi</taxon>
        <taxon>Dikarya</taxon>
        <taxon>Basidiomycota</taxon>
        <taxon>Agaricomycotina</taxon>
        <taxon>Agaricomycetes</taxon>
        <taxon>Agaricomycetidae</taxon>
        <taxon>Agaricales</taxon>
        <taxon>Marasmiineae</taxon>
        <taxon>Omphalotaceae</taxon>
        <taxon>Lentinula</taxon>
    </lineage>
</organism>
<dbReference type="Proteomes" id="UP001163846">
    <property type="component" value="Unassembled WGS sequence"/>
</dbReference>
<dbReference type="AlphaFoldDB" id="A0AA38PB96"/>
<name>A0AA38PB96_9AGAR</name>
<keyword evidence="3" id="KW-1185">Reference proteome</keyword>
<feature type="chain" id="PRO_5041276748" evidence="1">
    <location>
        <begin position="31"/>
        <end position="657"/>
    </location>
</feature>
<comment type="caution">
    <text evidence="2">The sequence shown here is derived from an EMBL/GenBank/DDBJ whole genome shotgun (WGS) entry which is preliminary data.</text>
</comment>
<evidence type="ECO:0000313" key="3">
    <source>
        <dbReference type="Proteomes" id="UP001163846"/>
    </source>
</evidence>
<proteinExistence type="predicted"/>
<gene>
    <name evidence="2" type="ORF">F5878DRAFT_616069</name>
</gene>
<protein>
    <submittedName>
        <fullName evidence="2">Uncharacterized protein</fullName>
    </submittedName>
</protein>
<keyword evidence="1" id="KW-0732">Signal</keyword>
<feature type="signal peptide" evidence="1">
    <location>
        <begin position="1"/>
        <end position="30"/>
    </location>
</feature>